<feature type="non-terminal residue" evidence="1">
    <location>
        <position position="1"/>
    </location>
</feature>
<comment type="caution">
    <text evidence="1">The sequence shown here is derived from an EMBL/GenBank/DDBJ whole genome shotgun (WGS) entry which is preliminary data.</text>
</comment>
<name>X1J1C7_9ZZZZ</name>
<dbReference type="AlphaFoldDB" id="X1J1C7"/>
<accession>X1J1C7</accession>
<proteinExistence type="predicted"/>
<dbReference type="EMBL" id="BARU01030213">
    <property type="protein sequence ID" value="GAH75325.1"/>
    <property type="molecule type" value="Genomic_DNA"/>
</dbReference>
<organism evidence="1">
    <name type="scientific">marine sediment metagenome</name>
    <dbReference type="NCBI Taxonomy" id="412755"/>
    <lineage>
        <taxon>unclassified sequences</taxon>
        <taxon>metagenomes</taxon>
        <taxon>ecological metagenomes</taxon>
    </lineage>
</organism>
<evidence type="ECO:0000313" key="1">
    <source>
        <dbReference type="EMBL" id="GAH75325.1"/>
    </source>
</evidence>
<protein>
    <submittedName>
        <fullName evidence="1">Uncharacterized protein</fullName>
    </submittedName>
</protein>
<sequence>TAELFHFGRGKRSMSAEFYLLDPGKYTFTIATKENGGQKSLVTDEFVVQGRRTRIFFELPPRKPCVLRIRCR</sequence>
<reference evidence="1" key="1">
    <citation type="journal article" date="2014" name="Front. Microbiol.">
        <title>High frequency of phylogenetically diverse reductive dehalogenase-homologous genes in deep subseafloor sedimentary metagenomes.</title>
        <authorList>
            <person name="Kawai M."/>
            <person name="Futagami T."/>
            <person name="Toyoda A."/>
            <person name="Takaki Y."/>
            <person name="Nishi S."/>
            <person name="Hori S."/>
            <person name="Arai W."/>
            <person name="Tsubouchi T."/>
            <person name="Morono Y."/>
            <person name="Uchiyama I."/>
            <person name="Ito T."/>
            <person name="Fujiyama A."/>
            <person name="Inagaki F."/>
            <person name="Takami H."/>
        </authorList>
    </citation>
    <scope>NUCLEOTIDE SEQUENCE</scope>
    <source>
        <strain evidence="1">Expedition CK06-06</strain>
    </source>
</reference>
<gene>
    <name evidence="1" type="ORF">S03H2_47981</name>
</gene>